<feature type="signal peptide" evidence="2">
    <location>
        <begin position="1"/>
        <end position="21"/>
    </location>
</feature>
<dbReference type="AlphaFoldDB" id="A0A1L7CHF9"/>
<keyword evidence="2" id="KW-0732">Signal</keyword>
<evidence type="ECO:0000313" key="3">
    <source>
        <dbReference type="EMBL" id="APT85287.1"/>
    </source>
</evidence>
<evidence type="ECO:0000256" key="1">
    <source>
        <dbReference type="SAM" id="MobiDB-lite"/>
    </source>
</evidence>
<protein>
    <recommendedName>
        <fullName evidence="5">Lipoprotein</fullName>
    </recommendedName>
</protein>
<dbReference type="Proteomes" id="UP000185478">
    <property type="component" value="Chromosome"/>
</dbReference>
<feature type="chain" id="PRO_5038445363" description="Lipoprotein" evidence="2">
    <location>
        <begin position="22"/>
        <end position="242"/>
    </location>
</feature>
<reference evidence="3 4" key="1">
    <citation type="submission" date="2014-08" db="EMBL/GenBank/DDBJ databases">
        <title>Complete genome sequence of Corynebacterium aquilae S-613T(T) (=DSM 44791(T)), isolated from the choana of a healthy golden eagle.</title>
        <authorList>
            <person name="Ruckert C."/>
            <person name="Albersmeier A."/>
            <person name="Winkler A."/>
            <person name="Kalinowski J."/>
        </authorList>
    </citation>
    <scope>NUCLEOTIDE SEQUENCE [LARGE SCALE GENOMIC DNA]</scope>
    <source>
        <strain evidence="3 4">S-613</strain>
    </source>
</reference>
<feature type="compositionally biased region" description="Basic and acidic residues" evidence="1">
    <location>
        <begin position="115"/>
        <end position="158"/>
    </location>
</feature>
<evidence type="ECO:0000313" key="4">
    <source>
        <dbReference type="Proteomes" id="UP000185478"/>
    </source>
</evidence>
<dbReference type="RefSeq" id="WP_075727182.1">
    <property type="nucleotide sequence ID" value="NZ_CP009245.1"/>
</dbReference>
<dbReference type="PROSITE" id="PS51257">
    <property type="entry name" value="PROKAR_LIPOPROTEIN"/>
    <property type="match status" value="1"/>
</dbReference>
<gene>
    <name evidence="3" type="ORF">CAQU_09630</name>
</gene>
<accession>A0A1L7CHF9</accession>
<feature type="region of interest" description="Disordered" evidence="1">
    <location>
        <begin position="115"/>
        <end position="196"/>
    </location>
</feature>
<feature type="compositionally biased region" description="Low complexity" evidence="1">
    <location>
        <begin position="159"/>
        <end position="183"/>
    </location>
</feature>
<keyword evidence="4" id="KW-1185">Reference proteome</keyword>
<evidence type="ECO:0000256" key="2">
    <source>
        <dbReference type="SAM" id="SignalP"/>
    </source>
</evidence>
<organism evidence="3 4">
    <name type="scientific">Corynebacterium aquilae DSM 44791</name>
    <dbReference type="NCBI Taxonomy" id="1431546"/>
    <lineage>
        <taxon>Bacteria</taxon>
        <taxon>Bacillati</taxon>
        <taxon>Actinomycetota</taxon>
        <taxon>Actinomycetes</taxon>
        <taxon>Mycobacteriales</taxon>
        <taxon>Corynebacteriaceae</taxon>
        <taxon>Corynebacterium</taxon>
    </lineage>
</organism>
<evidence type="ECO:0008006" key="5">
    <source>
        <dbReference type="Google" id="ProtNLM"/>
    </source>
</evidence>
<sequence length="242" mass="28398">MTATKVKVLAPVLACALLGVAGCGGTSIEDLPPAQASFARTLPTEDVEKFLDLSSDAERTRFMSNYSYDESSLTPSELAFYKDLSFSEQQRFLRLAPSERSDFVLDKKREQEAQRQREYEQQLRQQEYQRQEQQRQFERQQQQREAEQRRAQQERERQQQQQQQQRQQQQQQQQQRQQQQQQAWPDPPYPAPGGNYPMEWATLGPYASQWTCDQATSSWPADASYCFSHGGSWYYYGLRQAR</sequence>
<dbReference type="KEGG" id="caqu:CAQU_09630"/>
<proteinExistence type="predicted"/>
<name>A0A1L7CHF9_9CORY</name>
<dbReference type="EMBL" id="CP009245">
    <property type="protein sequence ID" value="APT85287.1"/>
    <property type="molecule type" value="Genomic_DNA"/>
</dbReference>